<keyword evidence="4" id="KW-0804">Transcription</keyword>
<dbReference type="InterPro" id="IPR021133">
    <property type="entry name" value="HEAT_type_2"/>
</dbReference>
<dbReference type="RefSeq" id="WP_210654415.1">
    <property type="nucleotide sequence ID" value="NZ_JAGKQQ010000001.1"/>
</dbReference>
<dbReference type="Pfam" id="PF13646">
    <property type="entry name" value="HEAT_2"/>
    <property type="match status" value="1"/>
</dbReference>
<dbReference type="SUPFAM" id="SSF48371">
    <property type="entry name" value="ARM repeat"/>
    <property type="match status" value="1"/>
</dbReference>
<dbReference type="InterPro" id="IPR039425">
    <property type="entry name" value="RNA_pol_sigma-70-like"/>
</dbReference>
<dbReference type="InterPro" id="IPR013324">
    <property type="entry name" value="RNA_pol_sigma_r3/r4-like"/>
</dbReference>
<dbReference type="Gene3D" id="1.10.10.10">
    <property type="entry name" value="Winged helix-like DNA-binding domain superfamily/Winged helix DNA-binding domain"/>
    <property type="match status" value="1"/>
</dbReference>
<dbReference type="InterPro" id="IPR013325">
    <property type="entry name" value="RNA_pol_sigma_r2"/>
</dbReference>
<dbReference type="InterPro" id="IPR036388">
    <property type="entry name" value="WH-like_DNA-bd_sf"/>
</dbReference>
<dbReference type="SUPFAM" id="SSF88659">
    <property type="entry name" value="Sigma3 and sigma4 domains of RNA polymerase sigma factors"/>
    <property type="match status" value="1"/>
</dbReference>
<dbReference type="InterPro" id="IPR011989">
    <property type="entry name" value="ARM-like"/>
</dbReference>
<comment type="similarity">
    <text evidence="1">Belongs to the sigma-70 factor family. ECF subfamily.</text>
</comment>
<dbReference type="PANTHER" id="PTHR43133:SF51">
    <property type="entry name" value="RNA POLYMERASE SIGMA FACTOR"/>
    <property type="match status" value="1"/>
</dbReference>
<evidence type="ECO:0000256" key="1">
    <source>
        <dbReference type="ARBA" id="ARBA00010641"/>
    </source>
</evidence>
<feature type="domain" description="RNA polymerase sigma factor 70 region 4 type 2" evidence="7">
    <location>
        <begin position="131"/>
        <end position="182"/>
    </location>
</feature>
<proteinExistence type="inferred from homology"/>
<feature type="region of interest" description="Disordered" evidence="5">
    <location>
        <begin position="278"/>
        <end position="303"/>
    </location>
</feature>
<protein>
    <submittedName>
        <fullName evidence="8">Sigma-70 family RNA polymerase sigma factor</fullName>
    </submittedName>
</protein>
<dbReference type="SUPFAM" id="SSF49464">
    <property type="entry name" value="Carboxypeptidase regulatory domain-like"/>
    <property type="match status" value="1"/>
</dbReference>
<dbReference type="InterPro" id="IPR008969">
    <property type="entry name" value="CarboxyPept-like_regulatory"/>
</dbReference>
<evidence type="ECO:0000256" key="2">
    <source>
        <dbReference type="ARBA" id="ARBA00023015"/>
    </source>
</evidence>
<dbReference type="Pfam" id="PF04542">
    <property type="entry name" value="Sigma70_r2"/>
    <property type="match status" value="1"/>
</dbReference>
<dbReference type="PROSITE" id="PS50077">
    <property type="entry name" value="HEAT_REPEAT"/>
    <property type="match status" value="1"/>
</dbReference>
<dbReference type="InterPro" id="IPR016024">
    <property type="entry name" value="ARM-type_fold"/>
</dbReference>
<dbReference type="Pfam" id="PF08281">
    <property type="entry name" value="Sigma70_r4_2"/>
    <property type="match status" value="1"/>
</dbReference>
<dbReference type="NCBIfam" id="TIGR02937">
    <property type="entry name" value="sigma70-ECF"/>
    <property type="match status" value="1"/>
</dbReference>
<comment type="caution">
    <text evidence="8">The sequence shown here is derived from an EMBL/GenBank/DDBJ whole genome shotgun (WGS) entry which is preliminary data.</text>
</comment>
<dbReference type="Gene3D" id="2.60.40.10">
    <property type="entry name" value="Immunoglobulins"/>
    <property type="match status" value="1"/>
</dbReference>
<accession>A0ABS5BRL6</accession>
<dbReference type="Gene3D" id="2.60.40.1120">
    <property type="entry name" value="Carboxypeptidase-like, regulatory domain"/>
    <property type="match status" value="1"/>
</dbReference>
<gene>
    <name evidence="8" type="ORF">J8F10_13895</name>
</gene>
<dbReference type="SUPFAM" id="SSF49478">
    <property type="entry name" value="Cna protein B-type domain"/>
    <property type="match status" value="1"/>
</dbReference>
<evidence type="ECO:0000259" key="7">
    <source>
        <dbReference type="Pfam" id="PF08281"/>
    </source>
</evidence>
<feature type="domain" description="RNA polymerase sigma-70 region 2" evidence="6">
    <location>
        <begin position="38"/>
        <end position="98"/>
    </location>
</feature>
<dbReference type="SUPFAM" id="SSF88946">
    <property type="entry name" value="Sigma2 domain of RNA polymerase sigma factors"/>
    <property type="match status" value="1"/>
</dbReference>
<dbReference type="InterPro" id="IPR013783">
    <property type="entry name" value="Ig-like_fold"/>
</dbReference>
<dbReference type="Gene3D" id="1.25.10.10">
    <property type="entry name" value="Leucine-rich Repeat Variant"/>
    <property type="match status" value="2"/>
</dbReference>
<dbReference type="InterPro" id="IPR004155">
    <property type="entry name" value="PBS_lyase_HEAT"/>
</dbReference>
<evidence type="ECO:0000256" key="3">
    <source>
        <dbReference type="ARBA" id="ARBA00023082"/>
    </source>
</evidence>
<evidence type="ECO:0000259" key="6">
    <source>
        <dbReference type="Pfam" id="PF04542"/>
    </source>
</evidence>
<reference evidence="8 9" key="1">
    <citation type="submission" date="2021-04" db="EMBL/GenBank/DDBJ databases">
        <authorList>
            <person name="Ivanova A."/>
        </authorList>
    </citation>
    <scope>NUCLEOTIDE SEQUENCE [LARGE SCALE GENOMIC DNA]</scope>
    <source>
        <strain evidence="8 9">G18</strain>
    </source>
</reference>
<evidence type="ECO:0000313" key="8">
    <source>
        <dbReference type="EMBL" id="MBP3956373.1"/>
    </source>
</evidence>
<name>A0ABS5BRL6_9BACT</name>
<dbReference type="EMBL" id="JAGKQQ010000001">
    <property type="protein sequence ID" value="MBP3956373.1"/>
    <property type="molecule type" value="Genomic_DNA"/>
</dbReference>
<sequence length="835" mass="89471">MLARYASALTRASVPAETDTELLTSFVRHRDEAAFAALVERHGPMVMGACRRILYDPHAAEDAFQAAFLVLARRAASLPRTEALAGWLYGVARRVALKTRSAPPEPLPAREAEAHARDPLAELSGREVLAILDEEIRRLPSDYRLPVVLCCLEGLTLEEAAARLGCATGALRGRLERGRERLRTRLSARGLAPAAALALAGVSRITMASTVTPGLRAITARAALNFASRNGPVPDAPRHIAEGVLRAALATKFKRAAVVLIAVALAVPVLAGPRTVNPPVPEEKMATAPRTGEEPKEQPARTTVAGRVLAVPGGKGVAGVTVTLWSGEGWGLEPSRWTARTDDAGAYSFANVRPGEHYRVWIETRPKKEEGAWSEWGLVRFKDGPGRAEDLFLELPQSVSGTVTDAATGKPVPGASINFPTADGNRDSLNVDDNGRYRLFVAPRKMDLYCNGTAVRYNKSEGLQKVDASAGKHVTGIDFEIASAPKFTGQVLLPDGKPAKGVEVLVEIHCTPIVPPGVQISGEAPDHFDKYISLTSDAEGNFAGYMVGARPDSKVEDVDLMAIARRPDRTLAGVARVKTSPQKEYRVDPLKIVLAESASARVRVVNPDGEPVTDATLVLSHHLVQGADQPLAFYFVSQPSDQYGPVKHTGAGKYTIAGLVPGLTYSLEVRAPGYQRGMHLKIFALKPGAVHEIGEIRLDWWGKKAVPGLLEKLQSDDRYKREEAARQFGELGEDASAAVPALIEVLKRDPINSVRYDAAAALGKIGPMARAAIPDLIRALEKDTGGGVQREAATALGLLGDRTALPALKAALDNPDNEVKRAAAEAIKRLERPAK</sequence>
<keyword evidence="3" id="KW-0731">Sigma factor</keyword>
<dbReference type="Proteomes" id="UP000676565">
    <property type="component" value="Unassembled WGS sequence"/>
</dbReference>
<feature type="compositionally biased region" description="Basic and acidic residues" evidence="5">
    <location>
        <begin position="281"/>
        <end position="299"/>
    </location>
</feature>
<keyword evidence="2" id="KW-0805">Transcription regulation</keyword>
<keyword evidence="9" id="KW-1185">Reference proteome</keyword>
<dbReference type="InterPro" id="IPR013249">
    <property type="entry name" value="RNA_pol_sigma70_r4_t2"/>
</dbReference>
<dbReference type="InterPro" id="IPR014284">
    <property type="entry name" value="RNA_pol_sigma-70_dom"/>
</dbReference>
<dbReference type="PANTHER" id="PTHR43133">
    <property type="entry name" value="RNA POLYMERASE ECF-TYPE SIGMA FACTO"/>
    <property type="match status" value="1"/>
</dbReference>
<organism evidence="8 9">
    <name type="scientific">Gemmata palustris</name>
    <dbReference type="NCBI Taxonomy" id="2822762"/>
    <lineage>
        <taxon>Bacteria</taxon>
        <taxon>Pseudomonadati</taxon>
        <taxon>Planctomycetota</taxon>
        <taxon>Planctomycetia</taxon>
        <taxon>Gemmatales</taxon>
        <taxon>Gemmataceae</taxon>
        <taxon>Gemmata</taxon>
    </lineage>
</organism>
<dbReference type="SMART" id="SM00567">
    <property type="entry name" value="EZ_HEAT"/>
    <property type="match status" value="3"/>
</dbReference>
<dbReference type="InterPro" id="IPR007627">
    <property type="entry name" value="RNA_pol_sigma70_r2"/>
</dbReference>
<dbReference type="Gene3D" id="1.10.1740.10">
    <property type="match status" value="1"/>
</dbReference>
<evidence type="ECO:0000313" key="9">
    <source>
        <dbReference type="Proteomes" id="UP000676565"/>
    </source>
</evidence>
<evidence type="ECO:0000256" key="4">
    <source>
        <dbReference type="ARBA" id="ARBA00023163"/>
    </source>
</evidence>
<evidence type="ECO:0000256" key="5">
    <source>
        <dbReference type="SAM" id="MobiDB-lite"/>
    </source>
</evidence>